<evidence type="ECO:0000256" key="9">
    <source>
        <dbReference type="PIRSR" id="PIRSR016262-3"/>
    </source>
</evidence>
<dbReference type="InterPro" id="IPR004143">
    <property type="entry name" value="BPL_LPL_catalytic"/>
</dbReference>
<dbReference type="EC" id="2.3.1.181" evidence="6"/>
<comment type="similarity">
    <text evidence="3 6">Belongs to the LipB family.</text>
</comment>
<evidence type="ECO:0000256" key="7">
    <source>
        <dbReference type="PIRSR" id="PIRSR016262-1"/>
    </source>
</evidence>
<dbReference type="PANTHER" id="PTHR10993:SF7">
    <property type="entry name" value="LIPOYLTRANSFERASE 2, MITOCHONDRIAL-RELATED"/>
    <property type="match status" value="1"/>
</dbReference>
<dbReference type="KEGG" id="spu:588984"/>
<dbReference type="PROSITE" id="PS51733">
    <property type="entry name" value="BPL_LPL_CATALYTIC"/>
    <property type="match status" value="1"/>
</dbReference>
<dbReference type="OrthoDB" id="19908at2759"/>
<evidence type="ECO:0000313" key="12">
    <source>
        <dbReference type="Proteomes" id="UP000007110"/>
    </source>
</evidence>
<dbReference type="SUPFAM" id="SSF55681">
    <property type="entry name" value="Class II aaRS and biotin synthetases"/>
    <property type="match status" value="1"/>
</dbReference>
<evidence type="ECO:0000256" key="5">
    <source>
        <dbReference type="ARBA" id="ARBA00023315"/>
    </source>
</evidence>
<accession>A0A7M7RGE3</accession>
<dbReference type="InParanoid" id="A0A7M7RGE3"/>
<keyword evidence="6" id="KW-0496">Mitochondrion</keyword>
<dbReference type="CDD" id="cd16444">
    <property type="entry name" value="LipB"/>
    <property type="match status" value="1"/>
</dbReference>
<evidence type="ECO:0000256" key="4">
    <source>
        <dbReference type="ARBA" id="ARBA00022679"/>
    </source>
</evidence>
<comment type="pathway">
    <text evidence="2 6">Protein modification; protein lipoylation via endogenous pathway; protein N(6)-(lipoyl)lysine from octanoyl-[acyl-carrier-protein]: step 1/2.</text>
</comment>
<dbReference type="InterPro" id="IPR020605">
    <property type="entry name" value="Octanoyltransferase_CS"/>
</dbReference>
<dbReference type="Pfam" id="PF21948">
    <property type="entry name" value="LplA-B_cat"/>
    <property type="match status" value="1"/>
</dbReference>
<dbReference type="NCBIfam" id="NF010925">
    <property type="entry name" value="PRK14345.1"/>
    <property type="match status" value="1"/>
</dbReference>
<evidence type="ECO:0000256" key="2">
    <source>
        <dbReference type="ARBA" id="ARBA00004821"/>
    </source>
</evidence>
<proteinExistence type="inferred from homology"/>
<evidence type="ECO:0000256" key="1">
    <source>
        <dbReference type="ARBA" id="ARBA00004173"/>
    </source>
</evidence>
<feature type="binding site" evidence="8">
    <location>
        <begin position="154"/>
        <end position="156"/>
    </location>
    <ligand>
        <name>substrate</name>
    </ligand>
</feature>
<dbReference type="OMA" id="GEVTYHC"/>
<evidence type="ECO:0000313" key="11">
    <source>
        <dbReference type="EnsemblMetazoa" id="XP_793736"/>
    </source>
</evidence>
<comment type="subcellular location">
    <subcellularLocation>
        <location evidence="1 6">Mitochondrion</location>
    </subcellularLocation>
</comment>
<dbReference type="EnsemblMetazoa" id="XM_030981859">
    <property type="protein sequence ID" value="XP_030837719"/>
    <property type="gene ID" value="LOC588984"/>
</dbReference>
<dbReference type="InterPro" id="IPR045864">
    <property type="entry name" value="aa-tRNA-synth_II/BPL/LPL"/>
</dbReference>
<dbReference type="GeneID" id="588984"/>
<dbReference type="RefSeq" id="XP_793736.2">
    <property type="nucleotide sequence ID" value="XM_788643.5"/>
</dbReference>
<dbReference type="PIRSF" id="PIRSF016262">
    <property type="entry name" value="LPLase"/>
    <property type="match status" value="1"/>
</dbReference>
<dbReference type="CTD" id="387787"/>
<dbReference type="HAMAP" id="MF_00013">
    <property type="entry name" value="LipB"/>
    <property type="match status" value="1"/>
</dbReference>
<keyword evidence="5 6" id="KW-0012">Acyltransferase</keyword>
<dbReference type="GO" id="GO:0009249">
    <property type="term" value="P:protein lipoylation"/>
    <property type="evidence" value="ECO:0007669"/>
    <property type="project" value="InterPro"/>
</dbReference>
<organism evidence="11 12">
    <name type="scientific">Strongylocentrotus purpuratus</name>
    <name type="common">Purple sea urchin</name>
    <dbReference type="NCBI Taxonomy" id="7668"/>
    <lineage>
        <taxon>Eukaryota</taxon>
        <taxon>Metazoa</taxon>
        <taxon>Echinodermata</taxon>
        <taxon>Eleutherozoa</taxon>
        <taxon>Echinozoa</taxon>
        <taxon>Echinoidea</taxon>
        <taxon>Euechinoidea</taxon>
        <taxon>Echinacea</taxon>
        <taxon>Camarodonta</taxon>
        <taxon>Echinidea</taxon>
        <taxon>Strongylocentrotidae</taxon>
        <taxon>Strongylocentrotus</taxon>
    </lineage>
</organism>
<comment type="catalytic activity">
    <reaction evidence="6">
        <text>octanoyl-[ACP] + L-lysyl-[protein] = N(6)-octanoyl-L-lysyl-[protein] + holo-[ACP] + H(+)</text>
        <dbReference type="Rhea" id="RHEA:17665"/>
        <dbReference type="Rhea" id="RHEA-COMP:9636"/>
        <dbReference type="Rhea" id="RHEA-COMP:9685"/>
        <dbReference type="Rhea" id="RHEA-COMP:9752"/>
        <dbReference type="Rhea" id="RHEA-COMP:9928"/>
        <dbReference type="ChEBI" id="CHEBI:15378"/>
        <dbReference type="ChEBI" id="CHEBI:29969"/>
        <dbReference type="ChEBI" id="CHEBI:64479"/>
        <dbReference type="ChEBI" id="CHEBI:78463"/>
        <dbReference type="ChEBI" id="CHEBI:78809"/>
        <dbReference type="EC" id="2.3.1.181"/>
    </reaction>
</comment>
<keyword evidence="4 6" id="KW-0808">Transferase</keyword>
<name>A0A7M7RGE3_STRPU</name>
<feature type="binding site" evidence="8">
    <location>
        <begin position="88"/>
        <end position="95"/>
    </location>
    <ligand>
        <name>substrate</name>
    </ligand>
</feature>
<dbReference type="EnsemblMetazoa" id="XM_788643">
    <property type="protein sequence ID" value="XP_793736"/>
    <property type="gene ID" value="LOC588984"/>
</dbReference>
<dbReference type="Proteomes" id="UP000007110">
    <property type="component" value="Unassembled WGS sequence"/>
</dbReference>
<dbReference type="RefSeq" id="XP_030837719.1">
    <property type="nucleotide sequence ID" value="XM_030981859.1"/>
</dbReference>
<dbReference type="UniPathway" id="UPA00538">
    <property type="reaction ID" value="UER00592"/>
</dbReference>
<evidence type="ECO:0000256" key="6">
    <source>
        <dbReference type="PIRNR" id="PIRNR016262"/>
    </source>
</evidence>
<feature type="domain" description="BPL/LPL catalytic" evidence="10">
    <location>
        <begin position="44"/>
        <end position="225"/>
    </location>
</feature>
<dbReference type="GO" id="GO:0033819">
    <property type="term" value="F:lipoyl(octanoyl) transferase activity"/>
    <property type="evidence" value="ECO:0000318"/>
    <property type="project" value="GO_Central"/>
</dbReference>
<dbReference type="NCBIfam" id="TIGR00214">
    <property type="entry name" value="lipB"/>
    <property type="match status" value="1"/>
</dbReference>
<evidence type="ECO:0000256" key="3">
    <source>
        <dbReference type="ARBA" id="ARBA00007907"/>
    </source>
</evidence>
<dbReference type="FunFam" id="3.30.930.10:FF:000035">
    <property type="entry name" value="Putative lipoyltransferase 2, mitochondrial"/>
    <property type="match status" value="1"/>
</dbReference>
<dbReference type="InterPro" id="IPR000544">
    <property type="entry name" value="Octanoyltransferase"/>
</dbReference>
<feature type="active site" description="Acyl-thioester intermediate" evidence="7">
    <location>
        <position position="185"/>
    </location>
</feature>
<dbReference type="PANTHER" id="PTHR10993">
    <property type="entry name" value="OCTANOYLTRANSFERASE"/>
    <property type="match status" value="1"/>
</dbReference>
<dbReference type="Gene3D" id="3.30.930.10">
    <property type="entry name" value="Bira Bifunctional Protein, Domain 2"/>
    <property type="match status" value="1"/>
</dbReference>
<reference evidence="11" key="2">
    <citation type="submission" date="2021-01" db="UniProtKB">
        <authorList>
            <consortium name="EnsemblMetazoa"/>
        </authorList>
    </citation>
    <scope>IDENTIFICATION</scope>
</reference>
<protein>
    <recommendedName>
        <fullName evidence="6">Octanoyl-[acyl-carrier-protein]:protein N-octanoyltransferase LIPT2, mitochondrial</fullName>
        <ecNumber evidence="6">2.3.1.181</ecNumber>
    </recommendedName>
</protein>
<dbReference type="PROSITE" id="PS01313">
    <property type="entry name" value="LIPB"/>
    <property type="match status" value="1"/>
</dbReference>
<evidence type="ECO:0000259" key="10">
    <source>
        <dbReference type="PROSITE" id="PS51733"/>
    </source>
</evidence>
<sequence>MAARRLVSVLNLGHMQYRRAWELQHRLVRWQLDLLKTGGGEAHKKTQDLLLLCTHNPVYTIGIRTKGYTSADEERLKALGADFFRTERGGLITFHGPGQLVAYPILDLTHYKKSVRWYVKQLEDTVIKTCGRFGVEGQCSPHTGVWVGDSKIAAIGIHCTRYITSHGLALNCNTDLRWFNHIVPCGIEGKGVTSLTKEVKDRTVTVEDAIEPFLNSFSEQLECKLIDDDRGVLEMVETVE</sequence>
<dbReference type="GO" id="GO:0005739">
    <property type="term" value="C:mitochondrion"/>
    <property type="evidence" value="ECO:0000318"/>
    <property type="project" value="GO_Central"/>
</dbReference>
<feature type="site" description="Lowers pKa of active site Cys" evidence="9">
    <location>
        <position position="151"/>
    </location>
</feature>
<evidence type="ECO:0000256" key="8">
    <source>
        <dbReference type="PIRSR" id="PIRSR016262-2"/>
    </source>
</evidence>
<dbReference type="FunCoup" id="A0A7M7RGE3">
    <property type="interactions" value="729"/>
</dbReference>
<keyword evidence="12" id="KW-1185">Reference proteome</keyword>
<dbReference type="AlphaFoldDB" id="A0A7M7RGE3"/>
<comment type="function">
    <text evidence="6">Catalyzes the transfer of endogenously produced octanoic acid from octanoyl-acyl-carrier-protein onto the lipoyl domains of lipoate-dependent enzymes. Lipoyl-ACP can also act as a substrate although octanoyl-ACP is likely to be the physiological substrate.</text>
</comment>
<reference evidence="12" key="1">
    <citation type="submission" date="2015-02" db="EMBL/GenBank/DDBJ databases">
        <title>Genome sequencing for Strongylocentrotus purpuratus.</title>
        <authorList>
            <person name="Murali S."/>
            <person name="Liu Y."/>
            <person name="Vee V."/>
            <person name="English A."/>
            <person name="Wang M."/>
            <person name="Skinner E."/>
            <person name="Han Y."/>
            <person name="Muzny D.M."/>
            <person name="Worley K.C."/>
            <person name="Gibbs R.A."/>
        </authorList>
    </citation>
    <scope>NUCLEOTIDE SEQUENCE</scope>
</reference>
<feature type="binding site" evidence="8">
    <location>
        <begin position="167"/>
        <end position="169"/>
    </location>
    <ligand>
        <name>substrate</name>
    </ligand>
</feature>